<organism evidence="12 13">
    <name type="scientific">Musa balbisiana</name>
    <name type="common">Banana</name>
    <dbReference type="NCBI Taxonomy" id="52838"/>
    <lineage>
        <taxon>Eukaryota</taxon>
        <taxon>Viridiplantae</taxon>
        <taxon>Streptophyta</taxon>
        <taxon>Embryophyta</taxon>
        <taxon>Tracheophyta</taxon>
        <taxon>Spermatophyta</taxon>
        <taxon>Magnoliopsida</taxon>
        <taxon>Liliopsida</taxon>
        <taxon>Zingiberales</taxon>
        <taxon>Musaceae</taxon>
        <taxon>Musa</taxon>
    </lineage>
</organism>
<dbReference type="Pfam" id="PF03033">
    <property type="entry name" value="Glyco_transf_28"/>
    <property type="match status" value="1"/>
</dbReference>
<dbReference type="HAMAP" id="MF_00033">
    <property type="entry name" value="MurG"/>
    <property type="match status" value="1"/>
</dbReference>
<dbReference type="GO" id="GO:0005975">
    <property type="term" value="P:carbohydrate metabolic process"/>
    <property type="evidence" value="ECO:0007669"/>
    <property type="project" value="InterPro"/>
</dbReference>
<dbReference type="InterPro" id="IPR004276">
    <property type="entry name" value="GlycoTrans_28_N"/>
</dbReference>
<dbReference type="GO" id="GO:0071555">
    <property type="term" value="P:cell wall organization"/>
    <property type="evidence" value="ECO:0007669"/>
    <property type="project" value="UniProtKB-KW"/>
</dbReference>
<dbReference type="EMBL" id="PYDT01000004">
    <property type="protein sequence ID" value="THU63471.1"/>
    <property type="molecule type" value="Genomic_DNA"/>
</dbReference>
<dbReference type="AlphaFoldDB" id="A0A4S8JMU1"/>
<reference evidence="12 13" key="1">
    <citation type="journal article" date="2019" name="Nat. Plants">
        <title>Genome sequencing of Musa balbisiana reveals subgenome evolution and function divergence in polyploid bananas.</title>
        <authorList>
            <person name="Yao X."/>
        </authorList>
    </citation>
    <scope>NUCLEOTIDE SEQUENCE [LARGE SCALE GENOMIC DNA]</scope>
    <source>
        <strain evidence="13">cv. DH-PKW</strain>
        <tissue evidence="12">Leaves</tissue>
    </source>
</reference>
<evidence type="ECO:0000256" key="7">
    <source>
        <dbReference type="ARBA" id="ARBA00023136"/>
    </source>
</evidence>
<dbReference type="GO" id="GO:0008360">
    <property type="term" value="P:regulation of cell shape"/>
    <property type="evidence" value="ECO:0007669"/>
    <property type="project" value="UniProtKB-KW"/>
</dbReference>
<dbReference type="STRING" id="52838.A0A4S8JMU1"/>
<feature type="domain" description="Glycosyl transferase family 28 C-terminal" evidence="11">
    <location>
        <begin position="254"/>
        <end position="417"/>
    </location>
</feature>
<evidence type="ECO:0000313" key="12">
    <source>
        <dbReference type="EMBL" id="THU63471.1"/>
    </source>
</evidence>
<evidence type="ECO:0000256" key="5">
    <source>
        <dbReference type="ARBA" id="ARBA00022960"/>
    </source>
</evidence>
<evidence type="ECO:0008006" key="14">
    <source>
        <dbReference type="Google" id="ProtNLM"/>
    </source>
</evidence>
<keyword evidence="13" id="KW-1185">Reference proteome</keyword>
<sequence>MAITSSLFHRPGLLFSTPPVQTSSPRTLLPCPLALPPTSRFTLINTSRQAATPPAATLRVVFTGGGTGGHIYPGIAIAEAIKDASPDAEILFIGSDAGLEAAAVPSAGFTLSTIPPARPSRPLLSPSNLLLPFRLILAVAASSRILRQFRPLVVVGTGGYVAAPVCLAAALSGIKIVIQEQNSHPGLVNRLAAPCAETIFVAFNACVKHFDRKKCLVYGNPVRVALRRYVSKAVARSHFFPKAGPKSSEDKAQVVLVLGGSYGAEAINIAVLNMYYEMLLQHKNRLIIWQTGADGFNEMESLVKVNRRLHLTPFLHEMDLAYAAADVVVSRSGAMTCTEILTTGKPSILIPLPNAADDHQTKNAYIMADIAGSKVLTEDELDSSSLEDAIDDILGNESLMAEMSERALSAARPDAASDIAQCILSLVNPSSSK</sequence>
<evidence type="ECO:0000256" key="6">
    <source>
        <dbReference type="ARBA" id="ARBA00022984"/>
    </source>
</evidence>
<keyword evidence="6" id="KW-0573">Peptidoglycan synthesis</keyword>
<evidence type="ECO:0000256" key="3">
    <source>
        <dbReference type="ARBA" id="ARBA00022676"/>
    </source>
</evidence>
<proteinExistence type="inferred from homology"/>
<protein>
    <recommendedName>
        <fullName evidence="14">Glycosyltransferase family 28 N-terminal domain-containing protein</fullName>
    </recommendedName>
</protein>
<keyword evidence="2" id="KW-0132">Cell division</keyword>
<gene>
    <name evidence="12" type="ORF">C4D60_Mb01t16090</name>
</gene>
<keyword evidence="1" id="KW-1003">Cell membrane</keyword>
<evidence type="ECO:0000256" key="2">
    <source>
        <dbReference type="ARBA" id="ARBA00022618"/>
    </source>
</evidence>
<keyword evidence="9" id="KW-0961">Cell wall biogenesis/degradation</keyword>
<keyword evidence="5" id="KW-0133">Cell shape</keyword>
<dbReference type="SUPFAM" id="SSF53756">
    <property type="entry name" value="UDP-Glycosyltransferase/glycogen phosphorylase"/>
    <property type="match status" value="1"/>
</dbReference>
<dbReference type="GO" id="GO:0050511">
    <property type="term" value="F:undecaprenyldiphospho-muramoylpentapeptide beta-N-acetylglucosaminyltransferase activity"/>
    <property type="evidence" value="ECO:0007669"/>
    <property type="project" value="InterPro"/>
</dbReference>
<dbReference type="InterPro" id="IPR006009">
    <property type="entry name" value="GlcNAc_MurG"/>
</dbReference>
<dbReference type="PANTHER" id="PTHR21015">
    <property type="entry name" value="UDP-N-ACETYLGLUCOSAMINE--N-ACETYLMURAMYL-(PENTAPEPTIDE) PYROPHOSPHORYL-UNDECAPRENOL N-ACETYLGLUCOSAMINE TRANSFERASE 1"/>
    <property type="match status" value="1"/>
</dbReference>
<comment type="caution">
    <text evidence="12">The sequence shown here is derived from an EMBL/GenBank/DDBJ whole genome shotgun (WGS) entry which is preliminary data.</text>
</comment>
<dbReference type="PANTHER" id="PTHR21015:SF22">
    <property type="entry name" value="GLYCOSYLTRANSFERASE"/>
    <property type="match status" value="1"/>
</dbReference>
<evidence type="ECO:0000259" key="11">
    <source>
        <dbReference type="Pfam" id="PF04101"/>
    </source>
</evidence>
<dbReference type="CDD" id="cd03785">
    <property type="entry name" value="GT28_MurG"/>
    <property type="match status" value="1"/>
</dbReference>
<evidence type="ECO:0000256" key="4">
    <source>
        <dbReference type="ARBA" id="ARBA00022679"/>
    </source>
</evidence>
<keyword evidence="4" id="KW-0808">Transferase</keyword>
<name>A0A4S8JMU1_MUSBA</name>
<dbReference type="InterPro" id="IPR007235">
    <property type="entry name" value="Glyco_trans_28_C"/>
</dbReference>
<dbReference type="Pfam" id="PF04101">
    <property type="entry name" value="Glyco_tran_28_C"/>
    <property type="match status" value="1"/>
</dbReference>
<dbReference type="Gene3D" id="3.40.50.2000">
    <property type="entry name" value="Glycogen Phosphorylase B"/>
    <property type="match status" value="2"/>
</dbReference>
<feature type="domain" description="Glycosyltransferase family 28 N-terminal" evidence="10">
    <location>
        <begin position="60"/>
        <end position="200"/>
    </location>
</feature>
<evidence type="ECO:0000256" key="1">
    <source>
        <dbReference type="ARBA" id="ARBA00022475"/>
    </source>
</evidence>
<evidence type="ECO:0000256" key="9">
    <source>
        <dbReference type="ARBA" id="ARBA00023316"/>
    </source>
</evidence>
<evidence type="ECO:0000313" key="13">
    <source>
        <dbReference type="Proteomes" id="UP000317650"/>
    </source>
</evidence>
<evidence type="ECO:0000256" key="8">
    <source>
        <dbReference type="ARBA" id="ARBA00023306"/>
    </source>
</evidence>
<dbReference type="GO" id="GO:0051301">
    <property type="term" value="P:cell division"/>
    <property type="evidence" value="ECO:0007669"/>
    <property type="project" value="UniProtKB-KW"/>
</dbReference>
<dbReference type="NCBIfam" id="TIGR01133">
    <property type="entry name" value="murG"/>
    <property type="match status" value="1"/>
</dbReference>
<dbReference type="Proteomes" id="UP000317650">
    <property type="component" value="Chromosome 1"/>
</dbReference>
<evidence type="ECO:0000259" key="10">
    <source>
        <dbReference type="Pfam" id="PF03033"/>
    </source>
</evidence>
<keyword evidence="8" id="KW-0131">Cell cycle</keyword>
<keyword evidence="7" id="KW-0472">Membrane</keyword>
<accession>A0A4S8JMU1</accession>
<keyword evidence="3" id="KW-0328">Glycosyltransferase</keyword>